<dbReference type="AlphaFoldDB" id="A0AAU7UDI7"/>
<dbReference type="KEGG" id="dsc:ABOD76_09025"/>
<feature type="domain" description="THIF-type NAD/FAD binding fold" evidence="2">
    <location>
        <begin position="14"/>
        <end position="235"/>
    </location>
</feature>
<sequence>MTQEPLSRDELRRYGRALLVPEWAEGAAQERLRAASVLVVGAGGLGSPVVQYLSGAGVGRLGIADSDTVSVSNLHRQTLYTTADVGHPKAQVAAARAQQVNPHVQVEPLPALDPTNAATLGRFDLTLDCTDNFEARYLINDTCVQLGRRWVWGAAGGSEGMVSVFGPDCTLRSVFPTPDGAESCETIGVLGPLLGVIASLMSAEALKLLGGVGQPLEGQLLTYDLMSGRFRRIGLRTER</sequence>
<evidence type="ECO:0000256" key="1">
    <source>
        <dbReference type="ARBA" id="ARBA00009919"/>
    </source>
</evidence>
<dbReference type="Gene3D" id="3.40.50.720">
    <property type="entry name" value="NAD(P)-binding Rossmann-like Domain"/>
    <property type="match status" value="1"/>
</dbReference>
<proteinExistence type="inferred from homology"/>
<gene>
    <name evidence="3" type="ORF">ABOD76_09025</name>
</gene>
<protein>
    <submittedName>
        <fullName evidence="3">HesA/MoeB/ThiF family protein</fullName>
    </submittedName>
</protein>
<dbReference type="InterPro" id="IPR035985">
    <property type="entry name" value="Ubiquitin-activating_enz"/>
</dbReference>
<name>A0AAU7UDI7_9DEIO</name>
<dbReference type="EMBL" id="CP158299">
    <property type="protein sequence ID" value="XBV86438.1"/>
    <property type="molecule type" value="Genomic_DNA"/>
</dbReference>
<dbReference type="GO" id="GO:0005829">
    <property type="term" value="C:cytosol"/>
    <property type="evidence" value="ECO:0007669"/>
    <property type="project" value="TreeGrafter"/>
</dbReference>
<organism evidence="3">
    <name type="scientific">Deinococcus sonorensis KR-87</name>
    <dbReference type="NCBI Taxonomy" id="694439"/>
    <lineage>
        <taxon>Bacteria</taxon>
        <taxon>Thermotogati</taxon>
        <taxon>Deinococcota</taxon>
        <taxon>Deinococci</taxon>
        <taxon>Deinococcales</taxon>
        <taxon>Deinococcaceae</taxon>
        <taxon>Deinococcus</taxon>
    </lineage>
</organism>
<dbReference type="PANTHER" id="PTHR10953">
    <property type="entry name" value="UBIQUITIN-ACTIVATING ENZYME E1"/>
    <property type="match status" value="1"/>
</dbReference>
<evidence type="ECO:0000313" key="3">
    <source>
        <dbReference type="EMBL" id="XBV86438.1"/>
    </source>
</evidence>
<evidence type="ECO:0000259" key="2">
    <source>
        <dbReference type="Pfam" id="PF00899"/>
    </source>
</evidence>
<dbReference type="PANTHER" id="PTHR10953:SF102">
    <property type="entry name" value="ADENYLYLTRANSFERASE AND SULFURTRANSFERASE MOCS3"/>
    <property type="match status" value="1"/>
</dbReference>
<dbReference type="CDD" id="cd00757">
    <property type="entry name" value="ThiF_MoeB_HesA_family"/>
    <property type="match status" value="1"/>
</dbReference>
<dbReference type="Pfam" id="PF00899">
    <property type="entry name" value="ThiF"/>
    <property type="match status" value="1"/>
</dbReference>
<comment type="similarity">
    <text evidence="1">Belongs to the HesA/MoeB/ThiF family.</text>
</comment>
<accession>A0AAU7UDI7</accession>
<reference evidence="3" key="1">
    <citation type="submission" date="2024-06" db="EMBL/GenBank/DDBJ databases">
        <title>Draft Genome Sequence of Deinococcus sonorensis Type Strain KR-87, a Biofilm Producing Representative of the Genus Deinococcus.</title>
        <authorList>
            <person name="Boren L.S."/>
            <person name="Grosso R.A."/>
            <person name="Hugenberg-Cox A.N."/>
            <person name="Hill J.T.E."/>
            <person name="Albert C.M."/>
            <person name="Tuohy J.M."/>
        </authorList>
    </citation>
    <scope>NUCLEOTIDE SEQUENCE</scope>
    <source>
        <strain evidence="3">KR-87</strain>
    </source>
</reference>
<dbReference type="InterPro" id="IPR000594">
    <property type="entry name" value="ThiF_NAD_FAD-bd"/>
</dbReference>
<dbReference type="RefSeq" id="WP_350244507.1">
    <property type="nucleotide sequence ID" value="NZ_CP158299.1"/>
</dbReference>
<dbReference type="FunFam" id="3.40.50.720:FF:000080">
    <property type="entry name" value="Thiazole biosynthesis adenylyltransferase ThiF"/>
    <property type="match status" value="1"/>
</dbReference>
<dbReference type="SUPFAM" id="SSF69572">
    <property type="entry name" value="Activating enzymes of the ubiquitin-like proteins"/>
    <property type="match status" value="1"/>
</dbReference>
<dbReference type="GO" id="GO:0004792">
    <property type="term" value="F:thiosulfate-cyanide sulfurtransferase activity"/>
    <property type="evidence" value="ECO:0007669"/>
    <property type="project" value="TreeGrafter"/>
</dbReference>
<dbReference type="GO" id="GO:0008641">
    <property type="term" value="F:ubiquitin-like modifier activating enzyme activity"/>
    <property type="evidence" value="ECO:0007669"/>
    <property type="project" value="InterPro"/>
</dbReference>
<dbReference type="InterPro" id="IPR045886">
    <property type="entry name" value="ThiF/MoeB/HesA"/>
</dbReference>
<dbReference type="GO" id="GO:0016779">
    <property type="term" value="F:nucleotidyltransferase activity"/>
    <property type="evidence" value="ECO:0007669"/>
    <property type="project" value="TreeGrafter"/>
</dbReference>
<dbReference type="GO" id="GO:0008146">
    <property type="term" value="F:sulfotransferase activity"/>
    <property type="evidence" value="ECO:0007669"/>
    <property type="project" value="TreeGrafter"/>
</dbReference>